<dbReference type="Ensembl" id="ENSGWIT00000037695.1">
    <property type="protein sequence ID" value="ENSGWIP00000034577.1"/>
    <property type="gene ID" value="ENSGWIG00000017900.1"/>
</dbReference>
<evidence type="ECO:0000313" key="2">
    <source>
        <dbReference type="Ensembl" id="ENSGWIP00000034577.1"/>
    </source>
</evidence>
<accession>A0A8C5GS98</accession>
<reference evidence="2" key="1">
    <citation type="submission" date="2020-06" db="EMBL/GenBank/DDBJ databases">
        <authorList>
            <consortium name="Wellcome Sanger Institute Data Sharing"/>
        </authorList>
    </citation>
    <scope>NUCLEOTIDE SEQUENCE [LARGE SCALE GENOMIC DNA]</scope>
</reference>
<sequence length="87" mass="9855">MGHICISKLSSDPSSQSGSPSHCHPHVFFTFSSLPSVQSWSPSHCHTDGMQRPKLGQIHDVLLLEQWLKTTPRQINEYTFCRTEVSF</sequence>
<evidence type="ECO:0000313" key="3">
    <source>
        <dbReference type="Proteomes" id="UP000694680"/>
    </source>
</evidence>
<keyword evidence="3" id="KW-1185">Reference proteome</keyword>
<dbReference type="Proteomes" id="UP000694680">
    <property type="component" value="Chromosome 12"/>
</dbReference>
<proteinExistence type="predicted"/>
<organism evidence="2 3">
    <name type="scientific">Gouania willdenowi</name>
    <name type="common">Blunt-snouted clingfish</name>
    <name type="synonym">Lepadogaster willdenowi</name>
    <dbReference type="NCBI Taxonomy" id="441366"/>
    <lineage>
        <taxon>Eukaryota</taxon>
        <taxon>Metazoa</taxon>
        <taxon>Chordata</taxon>
        <taxon>Craniata</taxon>
        <taxon>Vertebrata</taxon>
        <taxon>Euteleostomi</taxon>
        <taxon>Actinopterygii</taxon>
        <taxon>Neopterygii</taxon>
        <taxon>Teleostei</taxon>
        <taxon>Neoteleostei</taxon>
        <taxon>Acanthomorphata</taxon>
        <taxon>Ovalentaria</taxon>
        <taxon>Blenniimorphae</taxon>
        <taxon>Blenniiformes</taxon>
        <taxon>Gobiesocoidei</taxon>
        <taxon>Gobiesocidae</taxon>
        <taxon>Gobiesocinae</taxon>
        <taxon>Gouania</taxon>
    </lineage>
</organism>
<dbReference type="AlphaFoldDB" id="A0A8C5GS98"/>
<reference evidence="2" key="3">
    <citation type="submission" date="2025-09" db="UniProtKB">
        <authorList>
            <consortium name="Ensembl"/>
        </authorList>
    </citation>
    <scope>IDENTIFICATION</scope>
</reference>
<protein>
    <submittedName>
        <fullName evidence="2">Uncharacterized protein</fullName>
    </submittedName>
</protein>
<feature type="region of interest" description="Disordered" evidence="1">
    <location>
        <begin position="1"/>
        <end position="21"/>
    </location>
</feature>
<name>A0A8C5GS98_GOUWI</name>
<feature type="compositionally biased region" description="Low complexity" evidence="1">
    <location>
        <begin position="7"/>
        <end position="21"/>
    </location>
</feature>
<evidence type="ECO:0000256" key="1">
    <source>
        <dbReference type="SAM" id="MobiDB-lite"/>
    </source>
</evidence>
<reference evidence="2" key="2">
    <citation type="submission" date="2025-08" db="UniProtKB">
        <authorList>
            <consortium name="Ensembl"/>
        </authorList>
    </citation>
    <scope>IDENTIFICATION</scope>
</reference>